<dbReference type="OrthoDB" id="1068648at2"/>
<organism evidence="2 3">
    <name type="scientific">Bacteroides eggerthii</name>
    <dbReference type="NCBI Taxonomy" id="28111"/>
    <lineage>
        <taxon>Bacteria</taxon>
        <taxon>Pseudomonadati</taxon>
        <taxon>Bacteroidota</taxon>
        <taxon>Bacteroidia</taxon>
        <taxon>Bacteroidales</taxon>
        <taxon>Bacteroidaceae</taxon>
        <taxon>Bacteroides</taxon>
    </lineage>
</organism>
<name>A0A380YMH8_9BACE</name>
<dbReference type="InterPro" id="IPR037002">
    <property type="entry name" value="Microviridae_protein_F_sf"/>
</dbReference>
<dbReference type="STRING" id="483216.BACEGG_02721"/>
<dbReference type="AlphaFoldDB" id="A0A380YMH8"/>
<dbReference type="Gene3D" id="2.60.169.10">
    <property type="entry name" value="Microviridae F protein"/>
    <property type="match status" value="1"/>
</dbReference>
<dbReference type="GeneID" id="93071040"/>
<gene>
    <name evidence="2" type="ORF">NCTC11155_01118</name>
</gene>
<evidence type="ECO:0000313" key="3">
    <source>
        <dbReference type="Proteomes" id="UP000254424"/>
    </source>
</evidence>
<dbReference type="InterPro" id="IPR003514">
    <property type="entry name" value="Microviridae_protein_F"/>
</dbReference>
<dbReference type="SUPFAM" id="SSF88645">
    <property type="entry name" value="ssDNA viruses"/>
    <property type="match status" value="2"/>
</dbReference>
<sequence length="578" mass="64498">MANIMSLKSIRNKPSRNGFDLSFKKNFTAKAGELLPVMVKEVLPGDTFKINLKAFTRTQPVNTAAFARIREYYDFFFVPYDLLWNKANTVLTQMYDNPQHAVSIDPTRNFVLSGEMPYMTSEAIASYINALSTASALADYKSNYFGYNRSKSSVKLLEYLGYGNYESFLTDDWNTAPLMANLNHNIFGLLAYQKIYSDFYRDSQWERVSPSTFNVDYLDGSSMNLDNAYSTEFYQNYNFFDLRYCNWQKDLFHGVLPHQQYGETAVASITPDVTGKLTLSNFSTVGTSPTTASGTATKNLPAFDTVGDLSILVLRQAEFLQKWKEITQSGNKDYKDQLEKHWGVSVGDGFSELCTYLGGVSSSIDINEVINTNITGSAAADIAGKGVGVANGEINFNSNGRYGLIMCIYHCLPLLDYTTDMLDPAFLKVNSTDYAIPEFDRVGMQSMPLVQLMNPLRSFANASGLVLGYVPRYIDYKTSVDQSVGGFKRTLNSWVISYGNISVLKQVTLPNDAPPIEPSEPVPSVAPMNFTFFKVNPDCLDPIFAVQAGDDTNTDQFLCSSFFDIKAVRNLDTDGLPY</sequence>
<dbReference type="RefSeq" id="WP_004291032.1">
    <property type="nucleotide sequence ID" value="NZ_CABKNQ010000018.1"/>
</dbReference>
<dbReference type="EMBL" id="UFSX01000001">
    <property type="protein sequence ID" value="SUV29150.1"/>
    <property type="molecule type" value="Genomic_DNA"/>
</dbReference>
<evidence type="ECO:0000256" key="1">
    <source>
        <dbReference type="ARBA" id="ARBA00009963"/>
    </source>
</evidence>
<protein>
    <submittedName>
        <fullName evidence="2">Capsid protein (F protein)</fullName>
    </submittedName>
</protein>
<proteinExistence type="inferred from homology"/>
<dbReference type="Proteomes" id="UP000254424">
    <property type="component" value="Unassembled WGS sequence"/>
</dbReference>
<evidence type="ECO:0000313" key="2">
    <source>
        <dbReference type="EMBL" id="SUV29150.1"/>
    </source>
</evidence>
<dbReference type="Pfam" id="PF02305">
    <property type="entry name" value="Phage_F"/>
    <property type="match status" value="2"/>
</dbReference>
<comment type="similarity">
    <text evidence="1">Belongs to the microviridae F protein family.</text>
</comment>
<dbReference type="InterPro" id="IPR016184">
    <property type="entry name" value="Capsid/spike_ssDNA_virus"/>
</dbReference>
<accession>A0A380YMH8</accession>
<reference evidence="2 3" key="1">
    <citation type="submission" date="2018-06" db="EMBL/GenBank/DDBJ databases">
        <authorList>
            <consortium name="Pathogen Informatics"/>
            <person name="Doyle S."/>
        </authorList>
    </citation>
    <scope>NUCLEOTIDE SEQUENCE [LARGE SCALE GENOMIC DNA]</scope>
    <source>
        <strain evidence="2 3">NCTC11155</strain>
    </source>
</reference>
<dbReference type="GO" id="GO:0005198">
    <property type="term" value="F:structural molecule activity"/>
    <property type="evidence" value="ECO:0007669"/>
    <property type="project" value="InterPro"/>
</dbReference>